<sequence length="84" mass="9760">MTEKYYWFTLHISYADYQQNYYGKGYFNVVVRTDDGIRVSFPAGRLLPFVTGSGIHGRFRLTTDANDRFLRLEQVHAVSGHNHS</sequence>
<evidence type="ECO:0000313" key="1">
    <source>
        <dbReference type="EMBL" id="SMQ65702.1"/>
    </source>
</evidence>
<evidence type="ECO:0000313" key="2">
    <source>
        <dbReference type="Proteomes" id="UP000194450"/>
    </source>
</evidence>
<keyword evidence="2" id="KW-1185">Reference proteome</keyword>
<gene>
    <name evidence="1" type="ORF">SAMN06297229_1335</name>
</gene>
<dbReference type="EMBL" id="FXWH01000001">
    <property type="protein sequence ID" value="SMQ65702.1"/>
    <property type="molecule type" value="Genomic_DNA"/>
</dbReference>
<accession>A0A1Y6EYX2</accession>
<dbReference type="RefSeq" id="WP_086434423.1">
    <property type="nucleotide sequence ID" value="NZ_FXWH01000001.1"/>
</dbReference>
<dbReference type="AlphaFoldDB" id="A0A1Y6EYX2"/>
<evidence type="ECO:0008006" key="3">
    <source>
        <dbReference type="Google" id="ProtNLM"/>
    </source>
</evidence>
<dbReference type="InterPro" id="IPR021363">
    <property type="entry name" value="DUF2835"/>
</dbReference>
<protein>
    <recommendedName>
        <fullName evidence="3">DUF2835 domain-containing protein</fullName>
    </recommendedName>
</protein>
<reference evidence="2" key="1">
    <citation type="submission" date="2017-04" db="EMBL/GenBank/DDBJ databases">
        <authorList>
            <person name="Varghese N."/>
            <person name="Submissions S."/>
        </authorList>
    </citation>
    <scope>NUCLEOTIDE SEQUENCE [LARGE SCALE GENOMIC DNA]</scope>
</reference>
<dbReference type="Pfam" id="PF11197">
    <property type="entry name" value="DUF2835"/>
    <property type="match status" value="1"/>
</dbReference>
<organism evidence="1 2">
    <name type="scientific">Pseudidiomarina planktonica</name>
    <dbReference type="NCBI Taxonomy" id="1323738"/>
    <lineage>
        <taxon>Bacteria</taxon>
        <taxon>Pseudomonadati</taxon>
        <taxon>Pseudomonadota</taxon>
        <taxon>Gammaproteobacteria</taxon>
        <taxon>Alteromonadales</taxon>
        <taxon>Idiomarinaceae</taxon>
        <taxon>Pseudidiomarina</taxon>
    </lineage>
</organism>
<dbReference type="OrthoDB" id="5600793at2"/>
<dbReference type="Proteomes" id="UP000194450">
    <property type="component" value="Unassembled WGS sequence"/>
</dbReference>
<proteinExistence type="predicted"/>
<name>A0A1Y6EYX2_9GAMM</name>